<dbReference type="InterPro" id="IPR051979">
    <property type="entry name" value="B-box_zinc_finger"/>
</dbReference>
<evidence type="ECO:0000259" key="10">
    <source>
        <dbReference type="PROSITE" id="PS50119"/>
    </source>
</evidence>
<feature type="domain" description="B box-type" evidence="10">
    <location>
        <begin position="6"/>
        <end position="53"/>
    </location>
</feature>
<evidence type="ECO:0000256" key="6">
    <source>
        <dbReference type="ARBA" id="ARBA00023015"/>
    </source>
</evidence>
<dbReference type="InParanoid" id="B9RE80"/>
<dbReference type="PANTHER" id="PTHR31832:SF63">
    <property type="entry name" value="B-BOX ZINC FINGER PROTEIN 23"/>
    <property type="match status" value="1"/>
</dbReference>
<evidence type="ECO:0000313" key="12">
    <source>
        <dbReference type="Proteomes" id="UP000008311"/>
    </source>
</evidence>
<organism evidence="11 12">
    <name type="scientific">Ricinus communis</name>
    <name type="common">Castor bean</name>
    <dbReference type="NCBI Taxonomy" id="3988"/>
    <lineage>
        <taxon>Eukaryota</taxon>
        <taxon>Viridiplantae</taxon>
        <taxon>Streptophyta</taxon>
        <taxon>Embryophyta</taxon>
        <taxon>Tracheophyta</taxon>
        <taxon>Spermatophyta</taxon>
        <taxon>Magnoliopsida</taxon>
        <taxon>eudicotyledons</taxon>
        <taxon>Gunneridae</taxon>
        <taxon>Pentapetalae</taxon>
        <taxon>rosids</taxon>
        <taxon>fabids</taxon>
        <taxon>Malpighiales</taxon>
        <taxon>Euphorbiaceae</taxon>
        <taxon>Acalyphoideae</taxon>
        <taxon>Acalypheae</taxon>
        <taxon>Ricinus</taxon>
    </lineage>
</organism>
<sequence>MLKGNPQGDSCDSCHTAPCTLYCHTDSAYLCQNCDEFIHATNPLALQHDRVWICIACENAPATFTCQADAANLCINCDTEIHLANPLPCRHNRVPISPPPGIVPTSSTTYLDKSQVPLRDTENEAMANKSIEELEQDEADSWLLLDLDNNDDQSDSGFPYSEDVDEYLDLIELNSII</sequence>
<dbReference type="PROSITE" id="PS50119">
    <property type="entry name" value="ZF_BBOX"/>
    <property type="match status" value="2"/>
</dbReference>
<protein>
    <submittedName>
        <fullName evidence="11">Zinc finger protein, putative</fullName>
    </submittedName>
</protein>
<evidence type="ECO:0000313" key="11">
    <source>
        <dbReference type="EMBL" id="EEF50688.1"/>
    </source>
</evidence>
<evidence type="ECO:0000256" key="1">
    <source>
        <dbReference type="ARBA" id="ARBA00004123"/>
    </source>
</evidence>
<accession>B9RE80</accession>
<keyword evidence="6" id="KW-0805">Transcription regulation</keyword>
<keyword evidence="3" id="KW-0677">Repeat</keyword>
<dbReference type="Proteomes" id="UP000008311">
    <property type="component" value="Unassembled WGS sequence"/>
</dbReference>
<name>B9RE80_RICCO</name>
<evidence type="ECO:0000256" key="2">
    <source>
        <dbReference type="ARBA" id="ARBA00022723"/>
    </source>
</evidence>
<dbReference type="InterPro" id="IPR049808">
    <property type="entry name" value="CONSTANS-like_Bbox1"/>
</dbReference>
<evidence type="ECO:0000256" key="8">
    <source>
        <dbReference type="ARBA" id="ARBA00023242"/>
    </source>
</evidence>
<evidence type="ECO:0000256" key="3">
    <source>
        <dbReference type="ARBA" id="ARBA00022737"/>
    </source>
</evidence>
<keyword evidence="2" id="KW-0479">Metal-binding</keyword>
<dbReference type="eggNOG" id="KOG1601">
    <property type="taxonomic scope" value="Eukaryota"/>
</dbReference>
<proteinExistence type="predicted"/>
<keyword evidence="5" id="KW-0862">Zinc</keyword>
<keyword evidence="8" id="KW-0539">Nucleus</keyword>
<keyword evidence="7" id="KW-0804">Transcription</keyword>
<dbReference type="CDD" id="cd19821">
    <property type="entry name" value="Bbox1_BBX-like"/>
    <property type="match status" value="2"/>
</dbReference>
<evidence type="ECO:0000256" key="5">
    <source>
        <dbReference type="ARBA" id="ARBA00022833"/>
    </source>
</evidence>
<dbReference type="AlphaFoldDB" id="B9RE80"/>
<evidence type="ECO:0000256" key="4">
    <source>
        <dbReference type="ARBA" id="ARBA00022771"/>
    </source>
</evidence>
<dbReference type="PANTHER" id="PTHR31832">
    <property type="entry name" value="B-BOX ZINC FINGER PROTEIN 22"/>
    <property type="match status" value="1"/>
</dbReference>
<evidence type="ECO:0000256" key="7">
    <source>
        <dbReference type="ARBA" id="ARBA00023163"/>
    </source>
</evidence>
<dbReference type="InterPro" id="IPR000315">
    <property type="entry name" value="Znf_B-box"/>
</dbReference>
<dbReference type="EMBL" id="EQ973775">
    <property type="protein sequence ID" value="EEF50688.1"/>
    <property type="molecule type" value="Genomic_DNA"/>
</dbReference>
<feature type="domain" description="B box-type" evidence="10">
    <location>
        <begin position="49"/>
        <end position="96"/>
    </location>
</feature>
<evidence type="ECO:0000256" key="9">
    <source>
        <dbReference type="PROSITE-ProRule" id="PRU00024"/>
    </source>
</evidence>
<dbReference type="SMART" id="SM00336">
    <property type="entry name" value="BBOX"/>
    <property type="match status" value="2"/>
</dbReference>
<keyword evidence="4 9" id="KW-0863">Zinc-finger</keyword>
<reference evidence="12" key="1">
    <citation type="journal article" date="2010" name="Nat. Biotechnol.">
        <title>Draft genome sequence of the oilseed species Ricinus communis.</title>
        <authorList>
            <person name="Chan A.P."/>
            <person name="Crabtree J."/>
            <person name="Zhao Q."/>
            <person name="Lorenzi H."/>
            <person name="Orvis J."/>
            <person name="Puiu D."/>
            <person name="Melake-Berhan A."/>
            <person name="Jones K.M."/>
            <person name="Redman J."/>
            <person name="Chen G."/>
            <person name="Cahoon E.B."/>
            <person name="Gedil M."/>
            <person name="Stanke M."/>
            <person name="Haas B.J."/>
            <person name="Wortman J.R."/>
            <person name="Fraser-Liggett C.M."/>
            <person name="Ravel J."/>
            <person name="Rabinowicz P.D."/>
        </authorList>
    </citation>
    <scope>NUCLEOTIDE SEQUENCE [LARGE SCALE GENOMIC DNA]</scope>
    <source>
        <strain evidence="12">cv. Hale</strain>
    </source>
</reference>
<dbReference type="GO" id="GO:0005634">
    <property type="term" value="C:nucleus"/>
    <property type="evidence" value="ECO:0007669"/>
    <property type="project" value="UniProtKB-SubCell"/>
</dbReference>
<keyword evidence="12" id="KW-1185">Reference proteome</keyword>
<dbReference type="Pfam" id="PF00643">
    <property type="entry name" value="zf-B_box"/>
    <property type="match status" value="2"/>
</dbReference>
<comment type="subcellular location">
    <subcellularLocation>
        <location evidence="1">Nucleus</location>
    </subcellularLocation>
</comment>
<gene>
    <name evidence="11" type="ORF">RCOM_1619100</name>
</gene>
<dbReference type="GO" id="GO:0008270">
    <property type="term" value="F:zinc ion binding"/>
    <property type="evidence" value="ECO:0007669"/>
    <property type="project" value="UniProtKB-KW"/>
</dbReference>